<organism evidence="1">
    <name type="scientific">Rhizophora mucronata</name>
    <name type="common">Asiatic mangrove</name>
    <dbReference type="NCBI Taxonomy" id="61149"/>
    <lineage>
        <taxon>Eukaryota</taxon>
        <taxon>Viridiplantae</taxon>
        <taxon>Streptophyta</taxon>
        <taxon>Embryophyta</taxon>
        <taxon>Tracheophyta</taxon>
        <taxon>Spermatophyta</taxon>
        <taxon>Magnoliopsida</taxon>
        <taxon>eudicotyledons</taxon>
        <taxon>Gunneridae</taxon>
        <taxon>Pentapetalae</taxon>
        <taxon>rosids</taxon>
        <taxon>fabids</taxon>
        <taxon>Malpighiales</taxon>
        <taxon>Rhizophoraceae</taxon>
        <taxon>Rhizophora</taxon>
    </lineage>
</organism>
<name>A0A2P2J1P5_RHIMU</name>
<protein>
    <submittedName>
        <fullName evidence="1">Phytochrome</fullName>
    </submittedName>
</protein>
<sequence>MFPSASVLLLAVKNTSTYFPFLSKNPNGNFSVSCPPIPLHTRIINLVRASWSFSGHRTPKISPGSILPMTSCLVLSVSFSMAAFHSKQQAFSSEANIGGISGL</sequence>
<reference evidence="1" key="1">
    <citation type="submission" date="2018-02" db="EMBL/GenBank/DDBJ databases">
        <title>Rhizophora mucronata_Transcriptome.</title>
        <authorList>
            <person name="Meera S.P."/>
            <person name="Sreeshan A."/>
            <person name="Augustine A."/>
        </authorList>
    </citation>
    <scope>NUCLEOTIDE SEQUENCE</scope>
    <source>
        <tissue evidence="1">Leaf</tissue>
    </source>
</reference>
<dbReference type="AlphaFoldDB" id="A0A2P2J1P5"/>
<evidence type="ECO:0000313" key="1">
    <source>
        <dbReference type="EMBL" id="MBW87337.1"/>
    </source>
</evidence>
<accession>A0A2P2J1P5</accession>
<dbReference type="EMBL" id="GGEC01006854">
    <property type="protein sequence ID" value="MBW87337.1"/>
    <property type="molecule type" value="Transcribed_RNA"/>
</dbReference>
<proteinExistence type="predicted"/>